<sequence>MIGNDVGRLELSVALGLVLGLGSRVNVTLGALGLAALAGELGVVGGLGWHLGEQSGRGRRLELVDVSGCRSRVQRLR</sequence>
<keyword evidence="1" id="KW-0812">Transmembrane</keyword>
<evidence type="ECO:0000256" key="1">
    <source>
        <dbReference type="SAM" id="Phobius"/>
    </source>
</evidence>
<dbReference type="EMBL" id="VIEB01000234">
    <property type="protein sequence ID" value="TQD99536.1"/>
    <property type="molecule type" value="Genomic_DNA"/>
</dbReference>
<organism evidence="2 3">
    <name type="scientific">Malus baccata</name>
    <name type="common">Siberian crab apple</name>
    <name type="synonym">Pyrus baccata</name>
    <dbReference type="NCBI Taxonomy" id="106549"/>
    <lineage>
        <taxon>Eukaryota</taxon>
        <taxon>Viridiplantae</taxon>
        <taxon>Streptophyta</taxon>
        <taxon>Embryophyta</taxon>
        <taxon>Tracheophyta</taxon>
        <taxon>Spermatophyta</taxon>
        <taxon>Magnoliopsida</taxon>
        <taxon>eudicotyledons</taxon>
        <taxon>Gunneridae</taxon>
        <taxon>Pentapetalae</taxon>
        <taxon>rosids</taxon>
        <taxon>fabids</taxon>
        <taxon>Rosales</taxon>
        <taxon>Rosaceae</taxon>
        <taxon>Amygdaloideae</taxon>
        <taxon>Maleae</taxon>
        <taxon>Malus</taxon>
    </lineage>
</organism>
<accession>A0A540ML45</accession>
<comment type="caution">
    <text evidence="2">The sequence shown here is derived from an EMBL/GenBank/DDBJ whole genome shotgun (WGS) entry which is preliminary data.</text>
</comment>
<dbReference type="AlphaFoldDB" id="A0A540ML45"/>
<keyword evidence="1" id="KW-0472">Membrane</keyword>
<gene>
    <name evidence="2" type="ORF">C1H46_014872</name>
</gene>
<dbReference type="Proteomes" id="UP000315295">
    <property type="component" value="Unassembled WGS sequence"/>
</dbReference>
<keyword evidence="1" id="KW-1133">Transmembrane helix</keyword>
<reference evidence="2 3" key="1">
    <citation type="journal article" date="2019" name="G3 (Bethesda)">
        <title>Sequencing of a Wild Apple (Malus baccata) Genome Unravels the Differences Between Cultivated and Wild Apple Species Regarding Disease Resistance and Cold Tolerance.</title>
        <authorList>
            <person name="Chen X."/>
        </authorList>
    </citation>
    <scope>NUCLEOTIDE SEQUENCE [LARGE SCALE GENOMIC DNA]</scope>
    <source>
        <strain evidence="3">cv. Shandingzi</strain>
        <tissue evidence="2">Leaves</tissue>
    </source>
</reference>
<keyword evidence="3" id="KW-1185">Reference proteome</keyword>
<proteinExistence type="predicted"/>
<protein>
    <submittedName>
        <fullName evidence="2">Uncharacterized protein</fullName>
    </submittedName>
</protein>
<feature type="transmembrane region" description="Helical" evidence="1">
    <location>
        <begin position="27"/>
        <end position="51"/>
    </location>
</feature>
<evidence type="ECO:0000313" key="2">
    <source>
        <dbReference type="EMBL" id="TQD99536.1"/>
    </source>
</evidence>
<evidence type="ECO:0000313" key="3">
    <source>
        <dbReference type="Proteomes" id="UP000315295"/>
    </source>
</evidence>
<name>A0A540ML45_MALBA</name>